<evidence type="ECO:0000256" key="8">
    <source>
        <dbReference type="ARBA" id="ARBA00022989"/>
    </source>
</evidence>
<dbReference type="GO" id="GO:0004673">
    <property type="term" value="F:protein histidine kinase activity"/>
    <property type="evidence" value="ECO:0007669"/>
    <property type="project" value="UniProtKB-EC"/>
</dbReference>
<name>A0A5C6Q638_9GAMM</name>
<evidence type="ECO:0000256" key="3">
    <source>
        <dbReference type="ARBA" id="ARBA00012438"/>
    </source>
</evidence>
<dbReference type="PROSITE" id="PS50109">
    <property type="entry name" value="HIS_KIN"/>
    <property type="match status" value="1"/>
</dbReference>
<organism evidence="13 15">
    <name type="scientific">Colwellia hornerae</name>
    <dbReference type="NCBI Taxonomy" id="89402"/>
    <lineage>
        <taxon>Bacteria</taxon>
        <taxon>Pseudomonadati</taxon>
        <taxon>Pseudomonadota</taxon>
        <taxon>Gammaproteobacteria</taxon>
        <taxon>Alteromonadales</taxon>
        <taxon>Colwelliaceae</taxon>
        <taxon>Colwellia</taxon>
    </lineage>
</organism>
<dbReference type="SUPFAM" id="SSF55874">
    <property type="entry name" value="ATPase domain of HSP90 chaperone/DNA topoisomerase II/histidine kinase"/>
    <property type="match status" value="1"/>
</dbReference>
<keyword evidence="4" id="KW-0597">Phosphoprotein</keyword>
<dbReference type="Gene3D" id="3.30.565.10">
    <property type="entry name" value="Histidine kinase-like ATPase, C-terminal domain"/>
    <property type="match status" value="1"/>
</dbReference>
<feature type="domain" description="Histidine kinase" evidence="11">
    <location>
        <begin position="254"/>
        <end position="445"/>
    </location>
</feature>
<dbReference type="GO" id="GO:0005886">
    <property type="term" value="C:plasma membrane"/>
    <property type="evidence" value="ECO:0007669"/>
    <property type="project" value="TreeGrafter"/>
</dbReference>
<dbReference type="InterPro" id="IPR050428">
    <property type="entry name" value="TCS_sensor_his_kinase"/>
</dbReference>
<evidence type="ECO:0000256" key="2">
    <source>
        <dbReference type="ARBA" id="ARBA00004370"/>
    </source>
</evidence>
<accession>A0A5C6Q638</accession>
<evidence type="ECO:0000256" key="1">
    <source>
        <dbReference type="ARBA" id="ARBA00000085"/>
    </source>
</evidence>
<keyword evidence="7" id="KW-0418">Kinase</keyword>
<dbReference type="EMBL" id="VOLQ01000032">
    <property type="protein sequence ID" value="TWX64405.1"/>
    <property type="molecule type" value="Genomic_DNA"/>
</dbReference>
<dbReference type="Pfam" id="PF02518">
    <property type="entry name" value="HATPase_c"/>
    <property type="match status" value="1"/>
</dbReference>
<dbReference type="SMART" id="SM00387">
    <property type="entry name" value="HATPase_c"/>
    <property type="match status" value="1"/>
</dbReference>
<comment type="caution">
    <text evidence="13">The sequence shown here is derived from an EMBL/GenBank/DDBJ whole genome shotgun (WGS) entry which is preliminary data.</text>
</comment>
<feature type="transmembrane region" description="Helical" evidence="10">
    <location>
        <begin position="175"/>
        <end position="196"/>
    </location>
</feature>
<evidence type="ECO:0000256" key="9">
    <source>
        <dbReference type="ARBA" id="ARBA00023136"/>
    </source>
</evidence>
<dbReference type="InterPro" id="IPR004358">
    <property type="entry name" value="Sig_transdc_His_kin-like_C"/>
</dbReference>
<dbReference type="AlphaFoldDB" id="A0A5C6Q638"/>
<evidence type="ECO:0000256" key="6">
    <source>
        <dbReference type="ARBA" id="ARBA00022692"/>
    </source>
</evidence>
<evidence type="ECO:0000256" key="5">
    <source>
        <dbReference type="ARBA" id="ARBA00022679"/>
    </source>
</evidence>
<dbReference type="InterPro" id="IPR005467">
    <property type="entry name" value="His_kinase_dom"/>
</dbReference>
<dbReference type="GO" id="GO:0005524">
    <property type="term" value="F:ATP binding"/>
    <property type="evidence" value="ECO:0007669"/>
    <property type="project" value="UniProtKB-KW"/>
</dbReference>
<feature type="transmembrane region" description="Helical" evidence="10">
    <location>
        <begin position="6"/>
        <end position="31"/>
    </location>
</feature>
<evidence type="ECO:0000256" key="7">
    <source>
        <dbReference type="ARBA" id="ARBA00022777"/>
    </source>
</evidence>
<dbReference type="Gene3D" id="1.10.287.130">
    <property type="match status" value="1"/>
</dbReference>
<dbReference type="InterPro" id="IPR036890">
    <property type="entry name" value="HATPase_C_sf"/>
</dbReference>
<dbReference type="Proteomes" id="UP000321917">
    <property type="component" value="Unassembled WGS sequence"/>
</dbReference>
<keyword evidence="5" id="KW-0808">Transferase</keyword>
<dbReference type="PANTHER" id="PTHR45436:SF4">
    <property type="entry name" value="SENSOR PROTEIN PHOQ"/>
    <property type="match status" value="1"/>
</dbReference>
<dbReference type="EMBL" id="VOLR01000029">
    <property type="protein sequence ID" value="TWX55334.1"/>
    <property type="molecule type" value="Genomic_DNA"/>
</dbReference>
<gene>
    <name evidence="12" type="ORF">ESZ26_16525</name>
    <name evidence="13" type="ORF">ESZ27_14580</name>
</gene>
<dbReference type="EC" id="2.7.13.3" evidence="3"/>
<evidence type="ECO:0000313" key="13">
    <source>
        <dbReference type="EMBL" id="TWX64405.1"/>
    </source>
</evidence>
<keyword evidence="8 10" id="KW-1133">Transmembrane helix</keyword>
<dbReference type="GO" id="GO:0000160">
    <property type="term" value="P:phosphorelay signal transduction system"/>
    <property type="evidence" value="ECO:0007669"/>
    <property type="project" value="TreeGrafter"/>
</dbReference>
<dbReference type="RefSeq" id="WP_146800554.1">
    <property type="nucleotide sequence ID" value="NZ_VOLP01000028.1"/>
</dbReference>
<evidence type="ECO:0000259" key="11">
    <source>
        <dbReference type="PROSITE" id="PS50109"/>
    </source>
</evidence>
<evidence type="ECO:0000313" key="12">
    <source>
        <dbReference type="EMBL" id="TWX55334.1"/>
    </source>
</evidence>
<proteinExistence type="predicted"/>
<protein>
    <recommendedName>
        <fullName evidence="3">histidine kinase</fullName>
        <ecNumber evidence="3">2.7.13.3</ecNumber>
    </recommendedName>
</protein>
<evidence type="ECO:0000256" key="10">
    <source>
        <dbReference type="SAM" id="Phobius"/>
    </source>
</evidence>
<evidence type="ECO:0000313" key="14">
    <source>
        <dbReference type="Proteomes" id="UP000321525"/>
    </source>
</evidence>
<dbReference type="Proteomes" id="UP000321525">
    <property type="component" value="Unassembled WGS sequence"/>
</dbReference>
<comment type="catalytic activity">
    <reaction evidence="1">
        <text>ATP + protein L-histidine = ADP + protein N-phospho-L-histidine.</text>
        <dbReference type="EC" id="2.7.13.3"/>
    </reaction>
</comment>
<keyword evidence="9 10" id="KW-0472">Membrane</keyword>
<reference evidence="13 15" key="1">
    <citation type="submission" date="2019-07" db="EMBL/GenBank/DDBJ databases">
        <title>Genomes of sea-ice associated Colwellia species.</title>
        <authorList>
            <person name="Bowman J.P."/>
        </authorList>
    </citation>
    <scope>NUCLEOTIDE SEQUENCE [LARGE SCALE GENOMIC DNA]</scope>
    <source>
        <strain evidence="12 14">ACAM 607</strain>
        <strain evidence="13 15">IC036</strain>
    </source>
</reference>
<dbReference type="OrthoDB" id="9809567at2"/>
<keyword evidence="14" id="KW-1185">Reference proteome</keyword>
<sequence>MNSLKIRLLLSTLVMTVVMLPIIGLTLSNAFERQLNVAMKNELKAYSYSIFTVAEVENNQLLMPDLLLENQFNINRSGLYALITKRSKETQISAVKSKVLWQSQSLLTLSLPAVLPSPDVGQTLISKISLADSRHLLYSFSASFSDNGQDFAITLHLIKDQRALLNALNDFEKTLWAWLLALMVVFVFVQIVWLLWTLKPLTVLSQELEHIEKGQKKALDANYPLELQPVTQQLNALLALEENQRKRYRNALSDLAHSLKNPLAVIQSQQDISASASEQLTLINNIIEHQLKRAQSAGQSSWHLGVQIKPVVDKLIATLAKIYHDKNLAFAVTVDTSALFKGDEADLMEILGNILDNACKAAKHKIAISVISSAKTLTIEIADDGAGIAASQREIILSRGGRADTYQAGHGIGLAIVNDLVSSYQGQLTISYSTVLTGAAFTLTF</sequence>
<comment type="subcellular location">
    <subcellularLocation>
        <location evidence="2">Membrane</location>
    </subcellularLocation>
</comment>
<dbReference type="InterPro" id="IPR003594">
    <property type="entry name" value="HATPase_dom"/>
</dbReference>
<evidence type="ECO:0000256" key="4">
    <source>
        <dbReference type="ARBA" id="ARBA00022553"/>
    </source>
</evidence>
<dbReference type="PANTHER" id="PTHR45436">
    <property type="entry name" value="SENSOR HISTIDINE KINASE YKOH"/>
    <property type="match status" value="1"/>
</dbReference>
<dbReference type="PRINTS" id="PR00344">
    <property type="entry name" value="BCTRLSENSOR"/>
</dbReference>
<evidence type="ECO:0000313" key="15">
    <source>
        <dbReference type="Proteomes" id="UP000321917"/>
    </source>
</evidence>
<keyword evidence="6 10" id="KW-0812">Transmembrane</keyword>